<evidence type="ECO:0000256" key="3">
    <source>
        <dbReference type="ARBA" id="ARBA00023082"/>
    </source>
</evidence>
<dbReference type="InterPro" id="IPR013249">
    <property type="entry name" value="RNA_pol_sigma70_r4_t2"/>
</dbReference>
<comment type="caution">
    <text evidence="7">The sequence shown here is derived from an EMBL/GenBank/DDBJ whole genome shotgun (WGS) entry which is preliminary data.</text>
</comment>
<dbReference type="GO" id="GO:0016987">
    <property type="term" value="F:sigma factor activity"/>
    <property type="evidence" value="ECO:0007669"/>
    <property type="project" value="UniProtKB-KW"/>
</dbReference>
<dbReference type="InterPro" id="IPR039425">
    <property type="entry name" value="RNA_pol_sigma-70-like"/>
</dbReference>
<proteinExistence type="inferred from homology"/>
<dbReference type="Pfam" id="PF08281">
    <property type="entry name" value="Sigma70_r4_2"/>
    <property type="match status" value="1"/>
</dbReference>
<keyword evidence="3" id="KW-0731">Sigma factor</keyword>
<evidence type="ECO:0000259" key="5">
    <source>
        <dbReference type="Pfam" id="PF04542"/>
    </source>
</evidence>
<dbReference type="SUPFAM" id="SSF88946">
    <property type="entry name" value="Sigma2 domain of RNA polymerase sigma factors"/>
    <property type="match status" value="1"/>
</dbReference>
<evidence type="ECO:0000256" key="1">
    <source>
        <dbReference type="ARBA" id="ARBA00010641"/>
    </source>
</evidence>
<keyword evidence="8" id="KW-1185">Reference proteome</keyword>
<keyword evidence="2" id="KW-0805">Transcription regulation</keyword>
<evidence type="ECO:0000313" key="8">
    <source>
        <dbReference type="Proteomes" id="UP000295361"/>
    </source>
</evidence>
<dbReference type="PANTHER" id="PTHR43133">
    <property type="entry name" value="RNA POLYMERASE ECF-TYPE SIGMA FACTO"/>
    <property type="match status" value="1"/>
</dbReference>
<feature type="domain" description="RNA polymerase sigma-70 region 2" evidence="5">
    <location>
        <begin position="35"/>
        <end position="99"/>
    </location>
</feature>
<dbReference type="GO" id="GO:0003677">
    <property type="term" value="F:DNA binding"/>
    <property type="evidence" value="ECO:0007669"/>
    <property type="project" value="InterPro"/>
</dbReference>
<accession>A0A4R6QJT7</accession>
<dbReference type="InterPro" id="IPR014284">
    <property type="entry name" value="RNA_pol_sigma-70_dom"/>
</dbReference>
<dbReference type="Pfam" id="PF04542">
    <property type="entry name" value="Sigma70_r2"/>
    <property type="match status" value="1"/>
</dbReference>
<sequence length="204" mass="22306">MPAHQQFDGADPADALDRAELCAAAAGNRAAFEQLYRRYFPKMTRFLRRFSARDDVIEDVINSAMWVVWSKAGAFRGESRVGTWITGIAYRCMLKALRDGTPAAEVSQDGLVQSELDEASAANPAADNELRDWVTKGLRLLPEDLRTTMELAYLAGLSCAEIATVMDCAEGTVKARMFHARLRLRNLMPALAESHVAGLGAGQG</sequence>
<evidence type="ECO:0000256" key="2">
    <source>
        <dbReference type="ARBA" id="ARBA00023015"/>
    </source>
</evidence>
<name>A0A4R6QJT7_9BURK</name>
<evidence type="ECO:0000259" key="6">
    <source>
        <dbReference type="Pfam" id="PF08281"/>
    </source>
</evidence>
<evidence type="ECO:0000256" key="4">
    <source>
        <dbReference type="ARBA" id="ARBA00023163"/>
    </source>
</evidence>
<keyword evidence="4" id="KW-0804">Transcription</keyword>
<dbReference type="Gene3D" id="1.10.10.10">
    <property type="entry name" value="Winged helix-like DNA-binding domain superfamily/Winged helix DNA-binding domain"/>
    <property type="match status" value="1"/>
</dbReference>
<dbReference type="OrthoDB" id="9780326at2"/>
<dbReference type="PANTHER" id="PTHR43133:SF32">
    <property type="entry name" value="BLR3042 PROTEIN"/>
    <property type="match status" value="1"/>
</dbReference>
<comment type="similarity">
    <text evidence="1">Belongs to the sigma-70 factor family. ECF subfamily.</text>
</comment>
<dbReference type="InterPro" id="IPR013324">
    <property type="entry name" value="RNA_pol_sigma_r3/r4-like"/>
</dbReference>
<evidence type="ECO:0000313" key="7">
    <source>
        <dbReference type="EMBL" id="TDP63427.1"/>
    </source>
</evidence>
<dbReference type="NCBIfam" id="TIGR02937">
    <property type="entry name" value="sigma70-ECF"/>
    <property type="match status" value="1"/>
</dbReference>
<dbReference type="InterPro" id="IPR036388">
    <property type="entry name" value="WH-like_DNA-bd_sf"/>
</dbReference>
<dbReference type="AlphaFoldDB" id="A0A4R6QJT7"/>
<reference evidence="7 8" key="1">
    <citation type="submission" date="2019-03" db="EMBL/GenBank/DDBJ databases">
        <title>Genomic Encyclopedia of Type Strains, Phase IV (KMG-IV): sequencing the most valuable type-strain genomes for metagenomic binning, comparative biology and taxonomic classification.</title>
        <authorList>
            <person name="Goeker M."/>
        </authorList>
    </citation>
    <scope>NUCLEOTIDE SEQUENCE [LARGE SCALE GENOMIC DNA]</scope>
    <source>
        <strain evidence="7 8">DSM 16998</strain>
    </source>
</reference>
<dbReference type="Gene3D" id="1.10.1740.10">
    <property type="match status" value="1"/>
</dbReference>
<feature type="domain" description="RNA polymerase sigma factor 70 region 4 type 2" evidence="6">
    <location>
        <begin position="135"/>
        <end position="184"/>
    </location>
</feature>
<dbReference type="Proteomes" id="UP000295361">
    <property type="component" value="Unassembled WGS sequence"/>
</dbReference>
<dbReference type="EMBL" id="SNXS01000005">
    <property type="protein sequence ID" value="TDP63427.1"/>
    <property type="molecule type" value="Genomic_DNA"/>
</dbReference>
<dbReference type="InterPro" id="IPR013325">
    <property type="entry name" value="RNA_pol_sigma_r2"/>
</dbReference>
<gene>
    <name evidence="7" type="ORF">DES47_105433</name>
</gene>
<organism evidence="7 8">
    <name type="scientific">Roseateles toxinivorans</name>
    <dbReference type="NCBI Taxonomy" id="270368"/>
    <lineage>
        <taxon>Bacteria</taxon>
        <taxon>Pseudomonadati</taxon>
        <taxon>Pseudomonadota</taxon>
        <taxon>Betaproteobacteria</taxon>
        <taxon>Burkholderiales</taxon>
        <taxon>Sphaerotilaceae</taxon>
        <taxon>Roseateles</taxon>
    </lineage>
</organism>
<dbReference type="InterPro" id="IPR007627">
    <property type="entry name" value="RNA_pol_sigma70_r2"/>
</dbReference>
<dbReference type="CDD" id="cd06171">
    <property type="entry name" value="Sigma70_r4"/>
    <property type="match status" value="1"/>
</dbReference>
<dbReference type="InParanoid" id="A0A4R6QJT7"/>
<protein>
    <submittedName>
        <fullName evidence="7">RNA polymerase sigma-70 factor (ECF subfamily)</fullName>
    </submittedName>
</protein>
<dbReference type="SUPFAM" id="SSF88659">
    <property type="entry name" value="Sigma3 and sigma4 domains of RNA polymerase sigma factors"/>
    <property type="match status" value="1"/>
</dbReference>
<dbReference type="GO" id="GO:0006352">
    <property type="term" value="P:DNA-templated transcription initiation"/>
    <property type="evidence" value="ECO:0007669"/>
    <property type="project" value="InterPro"/>
</dbReference>